<dbReference type="PROSITE" id="PS00134">
    <property type="entry name" value="TRYPSIN_HIS"/>
    <property type="match status" value="1"/>
</dbReference>
<evidence type="ECO:0000256" key="2">
    <source>
        <dbReference type="ARBA" id="ARBA00023145"/>
    </source>
</evidence>
<evidence type="ECO:0000256" key="3">
    <source>
        <dbReference type="ARBA" id="ARBA00023157"/>
    </source>
</evidence>
<keyword evidence="7" id="KW-0732">Signal</keyword>
<dbReference type="GO" id="GO:0006508">
    <property type="term" value="P:proteolysis"/>
    <property type="evidence" value="ECO:0007669"/>
    <property type="project" value="InterPro"/>
</dbReference>
<keyword evidence="3" id="KW-1015">Disulfide bond</keyword>
<dbReference type="PANTHER" id="PTHR24271">
    <property type="entry name" value="KALLIKREIN-RELATED"/>
    <property type="match status" value="1"/>
</dbReference>
<feature type="chain" id="PRO_5041226277" description="trypsin" evidence="7">
    <location>
        <begin position="25"/>
        <end position="260"/>
    </location>
</feature>
<evidence type="ECO:0000256" key="4">
    <source>
        <dbReference type="ARBA" id="ARBA00036320"/>
    </source>
</evidence>
<evidence type="ECO:0000256" key="7">
    <source>
        <dbReference type="SAM" id="SignalP"/>
    </source>
</evidence>
<feature type="domain" description="Peptidase S1" evidence="8">
    <location>
        <begin position="27"/>
        <end position="205"/>
    </location>
</feature>
<dbReference type="FunFam" id="2.40.10.10:FF:000005">
    <property type="entry name" value="Serine protease 37"/>
    <property type="match status" value="1"/>
</dbReference>
<dbReference type="SUPFAM" id="SSF50494">
    <property type="entry name" value="Trypsin-like serine proteases"/>
    <property type="match status" value="1"/>
</dbReference>
<dbReference type="InterPro" id="IPR009003">
    <property type="entry name" value="Peptidase_S1_PA"/>
</dbReference>
<keyword evidence="2" id="KW-0865">Zymogen</keyword>
<dbReference type="PANTHER" id="PTHR24271:SF52">
    <property type="entry name" value="GRANZYME K"/>
    <property type="match status" value="1"/>
</dbReference>
<comment type="subcellular location">
    <subcellularLocation>
        <location evidence="1">Secreted</location>
        <location evidence="1">Extracellular space</location>
    </subcellularLocation>
</comment>
<dbReference type="Proteomes" id="UP000695023">
    <property type="component" value="Unplaced"/>
</dbReference>
<comment type="catalytic activity">
    <reaction evidence="4">
        <text>Preferential cleavage: Arg-|-Xaa, Lys-|-Xaa.</text>
        <dbReference type="EC" id="3.4.21.4"/>
    </reaction>
</comment>
<dbReference type="SMART" id="SM00020">
    <property type="entry name" value="Tryp_SPc"/>
    <property type="match status" value="1"/>
</dbReference>
<evidence type="ECO:0000256" key="1">
    <source>
        <dbReference type="ARBA" id="ARBA00004239"/>
    </source>
</evidence>
<feature type="compositionally biased region" description="Basic and acidic residues" evidence="6">
    <location>
        <begin position="225"/>
        <end position="244"/>
    </location>
</feature>
<dbReference type="EC" id="3.4.21.4" evidence="5"/>
<dbReference type="InterPro" id="IPR043504">
    <property type="entry name" value="Peptidase_S1_PA_chymotrypsin"/>
</dbReference>
<sequence>MLCLRNFSVFILFMLLSIIQSGHGSEIIGGKEVKPHSLPFMAYLTSKKSMCGGTLIHPQWVLTAAHCTGMSKAILGAHSIAKEEQEWRQGREVEKHFAHPNYFNHIVGNDLMLLKLKEPVNTTKSVKWLQLGKIVKDPADGTKCLVAGWGITEENHTSDVLKSVRVTVIGRHKCNSCEYYNYAPLITSDMVCAGSNGKKAADTCQLISPLRVIGGKRGQMSSRCVLKEKAGAERDKGRGKKEGGGEGEDNTTPTHSHSLT</sequence>
<dbReference type="InterPro" id="IPR001254">
    <property type="entry name" value="Trypsin_dom"/>
</dbReference>
<dbReference type="InterPro" id="IPR018114">
    <property type="entry name" value="TRYPSIN_HIS"/>
</dbReference>
<dbReference type="PROSITE" id="PS50240">
    <property type="entry name" value="TRYPSIN_DOM"/>
    <property type="match status" value="1"/>
</dbReference>
<feature type="compositionally biased region" description="Polar residues" evidence="6">
    <location>
        <begin position="250"/>
        <end position="260"/>
    </location>
</feature>
<name>A0A9Y3S1R6_9CICH</name>
<dbReference type="GO" id="GO:0005576">
    <property type="term" value="C:extracellular region"/>
    <property type="evidence" value="ECO:0007669"/>
    <property type="project" value="UniProtKB-SubCell"/>
</dbReference>
<proteinExistence type="predicted"/>
<dbReference type="InterPro" id="IPR001314">
    <property type="entry name" value="Peptidase_S1A"/>
</dbReference>
<protein>
    <recommendedName>
        <fullName evidence="5">trypsin</fullName>
        <ecNumber evidence="5">3.4.21.4</ecNumber>
    </recommendedName>
</protein>
<dbReference type="AlphaFoldDB" id="A0A9Y3S1R6"/>
<dbReference type="GO" id="GO:0004252">
    <property type="term" value="F:serine-type endopeptidase activity"/>
    <property type="evidence" value="ECO:0007669"/>
    <property type="project" value="UniProtKB-EC"/>
</dbReference>
<accession>A0A9Y3S1R6</accession>
<feature type="signal peptide" evidence="7">
    <location>
        <begin position="1"/>
        <end position="24"/>
    </location>
</feature>
<evidence type="ECO:0000256" key="6">
    <source>
        <dbReference type="SAM" id="MobiDB-lite"/>
    </source>
</evidence>
<keyword evidence="9" id="KW-1185">Reference proteome</keyword>
<gene>
    <name evidence="10" type="primary">LOC102195958</name>
</gene>
<organism evidence="9 10">
    <name type="scientific">Pundamilia nyererei</name>
    <dbReference type="NCBI Taxonomy" id="303518"/>
    <lineage>
        <taxon>Eukaryota</taxon>
        <taxon>Metazoa</taxon>
        <taxon>Chordata</taxon>
        <taxon>Craniata</taxon>
        <taxon>Vertebrata</taxon>
        <taxon>Euteleostomi</taxon>
        <taxon>Actinopterygii</taxon>
        <taxon>Neopterygii</taxon>
        <taxon>Teleostei</taxon>
        <taxon>Neoteleostei</taxon>
        <taxon>Acanthomorphata</taxon>
        <taxon>Ovalentaria</taxon>
        <taxon>Cichlomorphae</taxon>
        <taxon>Cichliformes</taxon>
        <taxon>Cichlidae</taxon>
        <taxon>African cichlids</taxon>
        <taxon>Pseudocrenilabrinae</taxon>
        <taxon>Haplochromini</taxon>
        <taxon>Pundamilia</taxon>
    </lineage>
</organism>
<reference evidence="10" key="1">
    <citation type="submission" date="2025-08" db="UniProtKB">
        <authorList>
            <consortium name="RefSeq"/>
        </authorList>
    </citation>
    <scope>IDENTIFICATION</scope>
</reference>
<dbReference type="GeneID" id="102195958"/>
<evidence type="ECO:0000313" key="10">
    <source>
        <dbReference type="RefSeq" id="XP_005754665.1"/>
    </source>
</evidence>
<dbReference type="PRINTS" id="PR00722">
    <property type="entry name" value="CHYMOTRYPSIN"/>
</dbReference>
<dbReference type="CDD" id="cd00190">
    <property type="entry name" value="Tryp_SPc"/>
    <property type="match status" value="1"/>
</dbReference>
<evidence type="ECO:0000313" key="9">
    <source>
        <dbReference type="Proteomes" id="UP000695023"/>
    </source>
</evidence>
<dbReference type="RefSeq" id="XP_005754665.1">
    <property type="nucleotide sequence ID" value="XM_005754608.1"/>
</dbReference>
<evidence type="ECO:0000259" key="8">
    <source>
        <dbReference type="PROSITE" id="PS50240"/>
    </source>
</evidence>
<feature type="region of interest" description="Disordered" evidence="6">
    <location>
        <begin position="224"/>
        <end position="260"/>
    </location>
</feature>
<dbReference type="Gene3D" id="2.40.10.10">
    <property type="entry name" value="Trypsin-like serine proteases"/>
    <property type="match status" value="2"/>
</dbReference>
<dbReference type="Pfam" id="PF00089">
    <property type="entry name" value="Trypsin"/>
    <property type="match status" value="1"/>
</dbReference>
<evidence type="ECO:0000256" key="5">
    <source>
        <dbReference type="ARBA" id="ARBA00038868"/>
    </source>
</evidence>